<keyword evidence="1" id="KW-0472">Membrane</keyword>
<keyword evidence="1" id="KW-1133">Transmembrane helix</keyword>
<keyword evidence="1" id="KW-0812">Transmembrane</keyword>
<organism evidence="2 3">
    <name type="scientific">Loktanella gaetbuli</name>
    <dbReference type="NCBI Taxonomy" id="2881335"/>
    <lineage>
        <taxon>Bacteria</taxon>
        <taxon>Pseudomonadati</taxon>
        <taxon>Pseudomonadota</taxon>
        <taxon>Alphaproteobacteria</taxon>
        <taxon>Rhodobacterales</taxon>
        <taxon>Roseobacteraceae</taxon>
        <taxon>Loktanella</taxon>
    </lineage>
</organism>
<sequence length="181" mass="20574">MISRILKLTQRLGARLSPESGSASIPFLLVAPAFFFIFVNAFEIQVHSVRQVMVDRALDLAVRDVRVGYLKVPTHDDLTARLCYYAKVIENCERDIRLEMIKVDPRNWVTPAVSAPCRDREEEATDFPIGSLENNDLMILRVCILFDPTFNYAGVGRKIVEPGKEYYALRAASSYVVEPYQ</sequence>
<name>A0ABS8BVM3_9RHOB</name>
<evidence type="ECO:0000256" key="1">
    <source>
        <dbReference type="SAM" id="Phobius"/>
    </source>
</evidence>
<accession>A0ABS8BVM3</accession>
<evidence type="ECO:0000313" key="3">
    <source>
        <dbReference type="Proteomes" id="UP001138961"/>
    </source>
</evidence>
<evidence type="ECO:0000313" key="2">
    <source>
        <dbReference type="EMBL" id="MCB5199775.1"/>
    </source>
</evidence>
<dbReference type="EMBL" id="JAJATZ010000004">
    <property type="protein sequence ID" value="MCB5199775.1"/>
    <property type="molecule type" value="Genomic_DNA"/>
</dbReference>
<dbReference type="Proteomes" id="UP001138961">
    <property type="component" value="Unassembled WGS sequence"/>
</dbReference>
<gene>
    <name evidence="2" type="ORF">LGQ03_11045</name>
</gene>
<protein>
    <recommendedName>
        <fullName evidence="4">TadE-like protein</fullName>
    </recommendedName>
</protein>
<reference evidence="2" key="1">
    <citation type="submission" date="2021-10" db="EMBL/GenBank/DDBJ databases">
        <title>Loktanella gaetbuli sp. nov., isolated from a tidal flat.</title>
        <authorList>
            <person name="Park S."/>
            <person name="Yoon J.-H."/>
        </authorList>
    </citation>
    <scope>NUCLEOTIDE SEQUENCE</scope>
    <source>
        <strain evidence="2">TSTF-M6</strain>
    </source>
</reference>
<feature type="transmembrane region" description="Helical" evidence="1">
    <location>
        <begin position="21"/>
        <end position="42"/>
    </location>
</feature>
<proteinExistence type="predicted"/>
<dbReference type="RefSeq" id="WP_226748435.1">
    <property type="nucleotide sequence ID" value="NZ_JAJATZ010000004.1"/>
</dbReference>
<evidence type="ECO:0008006" key="4">
    <source>
        <dbReference type="Google" id="ProtNLM"/>
    </source>
</evidence>
<keyword evidence="3" id="KW-1185">Reference proteome</keyword>
<comment type="caution">
    <text evidence="2">The sequence shown here is derived from an EMBL/GenBank/DDBJ whole genome shotgun (WGS) entry which is preliminary data.</text>
</comment>